<dbReference type="eggNOG" id="COG3940">
    <property type="taxonomic scope" value="Bacteria"/>
</dbReference>
<evidence type="ECO:0000256" key="2">
    <source>
        <dbReference type="ARBA" id="ARBA00022729"/>
    </source>
</evidence>
<organism evidence="7 8">
    <name type="scientific">Amphibacillus xylanus (strain ATCC 51415 / DSM 6626 / JCM 7361 / LMG 17667 / NBRC 15112 / Ep01)</name>
    <dbReference type="NCBI Taxonomy" id="698758"/>
    <lineage>
        <taxon>Bacteria</taxon>
        <taxon>Bacillati</taxon>
        <taxon>Bacillota</taxon>
        <taxon>Bacilli</taxon>
        <taxon>Bacillales</taxon>
        <taxon>Bacillaceae</taxon>
        <taxon>Amphibacillus</taxon>
    </lineage>
</organism>
<keyword evidence="3 5" id="KW-0378">Hydrolase</keyword>
<gene>
    <name evidence="7" type="ordered locus">AXY_17070</name>
</gene>
<evidence type="ECO:0000259" key="6">
    <source>
        <dbReference type="Pfam" id="PF07532"/>
    </source>
</evidence>
<dbReference type="Pfam" id="PF04616">
    <property type="entry name" value="Glyco_hydro_43"/>
    <property type="match status" value="1"/>
</dbReference>
<evidence type="ECO:0000256" key="5">
    <source>
        <dbReference type="RuleBase" id="RU361187"/>
    </source>
</evidence>
<evidence type="ECO:0000313" key="8">
    <source>
        <dbReference type="Proteomes" id="UP000006294"/>
    </source>
</evidence>
<dbReference type="PANTHER" id="PTHR43817:SF1">
    <property type="entry name" value="HYDROLASE, FAMILY 43, PUTATIVE (AFU_ORTHOLOGUE AFUA_3G01660)-RELATED"/>
    <property type="match status" value="1"/>
</dbReference>
<dbReference type="OrthoDB" id="273314at2"/>
<dbReference type="InterPro" id="IPR023296">
    <property type="entry name" value="Glyco_hydro_beta-prop_sf"/>
</dbReference>
<dbReference type="Proteomes" id="UP000006294">
    <property type="component" value="Chromosome"/>
</dbReference>
<dbReference type="HOGENOM" id="CLU_018477_0_0_9"/>
<evidence type="ECO:0000313" key="7">
    <source>
        <dbReference type="EMBL" id="BAM47839.1"/>
    </source>
</evidence>
<comment type="similarity">
    <text evidence="1 5">Belongs to the glycosyl hydrolase 43 family.</text>
</comment>
<name>K0IZC4_AMPXN</name>
<keyword evidence="8" id="KW-1185">Reference proteome</keyword>
<dbReference type="CDD" id="cd18818">
    <property type="entry name" value="GH43_GbtXyl43B-like"/>
    <property type="match status" value="1"/>
</dbReference>
<feature type="domain" description="Bacterial Ig-like" evidence="6">
    <location>
        <begin position="232"/>
        <end position="267"/>
    </location>
</feature>
<dbReference type="STRING" id="698758.AXY_17070"/>
<dbReference type="Gene3D" id="2.115.10.20">
    <property type="entry name" value="Glycosyl hydrolase domain, family 43"/>
    <property type="match status" value="1"/>
</dbReference>
<dbReference type="InterPro" id="IPR006710">
    <property type="entry name" value="Glyco_hydro_43"/>
</dbReference>
<dbReference type="RefSeq" id="WP_015010431.1">
    <property type="nucleotide sequence ID" value="NC_018704.1"/>
</dbReference>
<reference evidence="7 8" key="1">
    <citation type="submission" date="2011-01" db="EMBL/GenBank/DDBJ databases">
        <title>Whole genome sequence of Amphibacillus xylinus NBRC 15112.</title>
        <authorList>
            <person name="Nakazawa H."/>
            <person name="Katano Y."/>
            <person name="Nakamura S."/>
            <person name="Sasagawa M."/>
            <person name="Fukada J."/>
            <person name="Arai T."/>
            <person name="Sasakura N."/>
            <person name="Mochizuki D."/>
            <person name="Hosoyama A."/>
            <person name="Harada K."/>
            <person name="Horikawa H."/>
            <person name="Kato Y."/>
            <person name="Harada T."/>
            <person name="Sasaki K."/>
            <person name="Sekiguchi M."/>
            <person name="Hodoyama M."/>
            <person name="Nishiko R."/>
            <person name="Narita H."/>
            <person name="Hanamaki A."/>
            <person name="Hata C."/>
            <person name="Konno Y."/>
            <person name="Niimura Y."/>
            <person name="Yamazaki S."/>
            <person name="Fujita N."/>
        </authorList>
    </citation>
    <scope>NUCLEOTIDE SEQUENCE [LARGE SCALE GENOMIC DNA]</scope>
    <source>
        <strain evidence="8">ATCC 51415 / DSM 6626 / JCM 7361 / LMG 17667 / NBRC 15112 / Ep01</strain>
    </source>
</reference>
<evidence type="ECO:0000256" key="1">
    <source>
        <dbReference type="ARBA" id="ARBA00009865"/>
    </source>
</evidence>
<proteinExistence type="inferred from homology"/>
<dbReference type="PANTHER" id="PTHR43817">
    <property type="entry name" value="GLYCOSYL HYDROLASE"/>
    <property type="match status" value="1"/>
</dbReference>
<dbReference type="PATRIC" id="fig|698758.3.peg.1705"/>
<dbReference type="InterPro" id="IPR011081">
    <property type="entry name" value="Big_4"/>
</dbReference>
<dbReference type="SUPFAM" id="SSF75005">
    <property type="entry name" value="Arabinanase/levansucrase/invertase"/>
    <property type="match status" value="1"/>
</dbReference>
<protein>
    <submittedName>
        <fullName evidence="7">Putative glycoside hydrolase</fullName>
    </submittedName>
</protein>
<dbReference type="KEGG" id="axl:AXY_17070"/>
<keyword evidence="4 5" id="KW-0326">Glycosidase</keyword>
<sequence length="596" mass="67349">MYTLLNYQRVEKHTDLYSEKLAKSMHLALKKDDEPFQALNSNFGILFAKAYEDENEVLHSKSLINSWLFKARNDEFAVVAVRVNPDGTADEISKGCILVFESKNLLSYTELPLLKLSDQTIVDVTASYDPSTDHYVINWKEENGSCYQVTTTDFRSAIDLDSKKEIEQLPLENFDQFETDIEGVIPRNTIEISDELGDYLIKKLVTPHNIEIQLPESIEVSSMGELAAIKATAVYSDGTTSEKKIDWYADQIDFSVPGEYEIKGKVHQDHFPFPIAWNRADPCVGKWNGKYYFIATNDADGNNSLYIREADTIPGLVTAQEVLILDTKQYPQFKCLLWAPEFHILNDRFYIFHAGSPGRFEDQAAQVMRLKEGGNPMIREDWEMPRMVVKKDGTPLIENGITLDMTVIPNKGRYFVSWSHRPLKPYDLGAWICIAEADPNEPWKLISDIVTIAKPDYGWDNNHTPVVEGPYPLIRDGKIFLTISGAAVDSTYVVGLLTADIDSDLLEPSSWVKTNYPLLTLNDVEGEYGPGHNAYVTDEDGNVWNTYHARPGINAPRSSGIRRVHFDVDGYPILALTEEKDLNPDLAIVTAKITIK</sequence>
<evidence type="ECO:0000256" key="4">
    <source>
        <dbReference type="ARBA" id="ARBA00023295"/>
    </source>
</evidence>
<dbReference type="Pfam" id="PF07532">
    <property type="entry name" value="Big_4"/>
    <property type="match status" value="1"/>
</dbReference>
<dbReference type="GO" id="GO:0005975">
    <property type="term" value="P:carbohydrate metabolic process"/>
    <property type="evidence" value="ECO:0007669"/>
    <property type="project" value="InterPro"/>
</dbReference>
<dbReference type="AlphaFoldDB" id="K0IZC4"/>
<keyword evidence="2" id="KW-0732">Signal</keyword>
<evidence type="ECO:0000256" key="3">
    <source>
        <dbReference type="ARBA" id="ARBA00022801"/>
    </source>
</evidence>
<dbReference type="GO" id="GO:0004553">
    <property type="term" value="F:hydrolase activity, hydrolyzing O-glycosyl compounds"/>
    <property type="evidence" value="ECO:0007669"/>
    <property type="project" value="InterPro"/>
</dbReference>
<accession>K0IZC4</accession>
<dbReference type="EMBL" id="AP012050">
    <property type="protein sequence ID" value="BAM47839.1"/>
    <property type="molecule type" value="Genomic_DNA"/>
</dbReference>